<organism evidence="1 2">
    <name type="scientific">Neobacillus pocheonensis</name>
    <dbReference type="NCBI Taxonomy" id="363869"/>
    <lineage>
        <taxon>Bacteria</taxon>
        <taxon>Bacillati</taxon>
        <taxon>Bacillota</taxon>
        <taxon>Bacilli</taxon>
        <taxon>Bacillales</taxon>
        <taxon>Bacillaceae</taxon>
        <taxon>Neobacillus</taxon>
    </lineage>
</organism>
<name>A0ABT0WAK0_9BACI</name>
<dbReference type="Proteomes" id="UP001523262">
    <property type="component" value="Unassembled WGS sequence"/>
</dbReference>
<reference evidence="1 2" key="1">
    <citation type="submission" date="2022-06" db="EMBL/GenBank/DDBJ databases">
        <authorList>
            <person name="Jeon C.O."/>
        </authorList>
    </citation>
    <scope>NUCLEOTIDE SEQUENCE [LARGE SCALE GENOMIC DNA]</scope>
    <source>
        <strain evidence="1 2">KCTC 13943</strain>
    </source>
</reference>
<gene>
    <name evidence="1" type="ORF">NDK43_09275</name>
</gene>
<comment type="caution">
    <text evidence="1">The sequence shown here is derived from an EMBL/GenBank/DDBJ whole genome shotgun (WGS) entry which is preliminary data.</text>
</comment>
<dbReference type="EMBL" id="JAMQCR010000001">
    <property type="protein sequence ID" value="MCM2532539.1"/>
    <property type="molecule type" value="Genomic_DNA"/>
</dbReference>
<proteinExistence type="predicted"/>
<keyword evidence="2" id="KW-1185">Reference proteome</keyword>
<evidence type="ECO:0008006" key="3">
    <source>
        <dbReference type="Google" id="ProtNLM"/>
    </source>
</evidence>
<protein>
    <recommendedName>
        <fullName evidence="3">XkdX family protein</fullName>
    </recommendedName>
</protein>
<accession>A0ABT0WAK0</accession>
<sequence length="49" mass="5920">MNRIVWCVMEDHWTNIEMELIKGTDLTKLTWEEIKAIFPDKNDTKLIKK</sequence>
<evidence type="ECO:0000313" key="2">
    <source>
        <dbReference type="Proteomes" id="UP001523262"/>
    </source>
</evidence>
<evidence type="ECO:0000313" key="1">
    <source>
        <dbReference type="EMBL" id="MCM2532539.1"/>
    </source>
</evidence>